<evidence type="ECO:0000256" key="1">
    <source>
        <dbReference type="ARBA" id="ARBA00023015"/>
    </source>
</evidence>
<dbReference type="SUPFAM" id="SSF47413">
    <property type="entry name" value="lambda repressor-like DNA-binding domains"/>
    <property type="match status" value="1"/>
</dbReference>
<dbReference type="SMART" id="SM00354">
    <property type="entry name" value="HTH_LACI"/>
    <property type="match status" value="1"/>
</dbReference>
<keyword evidence="3" id="KW-0804">Transcription</keyword>
<dbReference type="PANTHER" id="PTHR30146:SF109">
    <property type="entry name" value="HTH-TYPE TRANSCRIPTIONAL REGULATOR GALS"/>
    <property type="match status" value="1"/>
</dbReference>
<dbReference type="GO" id="GO:0003700">
    <property type="term" value="F:DNA-binding transcription factor activity"/>
    <property type="evidence" value="ECO:0007669"/>
    <property type="project" value="TreeGrafter"/>
</dbReference>
<gene>
    <name evidence="5" type="ordered locus">Veis_4515</name>
</gene>
<evidence type="ECO:0000259" key="4">
    <source>
        <dbReference type="PROSITE" id="PS50932"/>
    </source>
</evidence>
<dbReference type="Pfam" id="PF13377">
    <property type="entry name" value="Peripla_BP_3"/>
    <property type="match status" value="1"/>
</dbReference>
<dbReference type="InterPro" id="IPR010982">
    <property type="entry name" value="Lambda_DNA-bd_dom_sf"/>
</dbReference>
<dbReference type="KEGG" id="vei:Veis_4515"/>
<reference evidence="6" key="1">
    <citation type="submission" date="2006-12" db="EMBL/GenBank/DDBJ databases">
        <title>Complete sequence of chromosome 1 of Verminephrobacter eiseniae EF01-2.</title>
        <authorList>
            <person name="Copeland A."/>
            <person name="Lucas S."/>
            <person name="Lapidus A."/>
            <person name="Barry K."/>
            <person name="Detter J.C."/>
            <person name="Glavina del Rio T."/>
            <person name="Dalin E."/>
            <person name="Tice H."/>
            <person name="Pitluck S."/>
            <person name="Chertkov O."/>
            <person name="Brettin T."/>
            <person name="Bruce D."/>
            <person name="Han C."/>
            <person name="Tapia R."/>
            <person name="Gilna P."/>
            <person name="Schmutz J."/>
            <person name="Larimer F."/>
            <person name="Land M."/>
            <person name="Hauser L."/>
            <person name="Kyrpides N."/>
            <person name="Kim E."/>
            <person name="Stahl D."/>
            <person name="Richardson P."/>
        </authorList>
    </citation>
    <scope>NUCLEOTIDE SEQUENCE [LARGE SCALE GENOMIC DNA]</scope>
    <source>
        <strain evidence="6">EF01-2</strain>
    </source>
</reference>
<dbReference type="InterPro" id="IPR028082">
    <property type="entry name" value="Peripla_BP_I"/>
</dbReference>
<dbReference type="SUPFAM" id="SSF53822">
    <property type="entry name" value="Periplasmic binding protein-like I"/>
    <property type="match status" value="1"/>
</dbReference>
<protein>
    <submittedName>
        <fullName evidence="5">Transcriptional regulator, LacI family</fullName>
    </submittedName>
</protein>
<dbReference type="HOGENOM" id="CLU_037628_6_1_4"/>
<evidence type="ECO:0000256" key="2">
    <source>
        <dbReference type="ARBA" id="ARBA00023125"/>
    </source>
</evidence>
<dbReference type="Gene3D" id="1.10.260.40">
    <property type="entry name" value="lambda repressor-like DNA-binding domains"/>
    <property type="match status" value="1"/>
</dbReference>
<dbReference type="STRING" id="391735.Veis_4515"/>
<dbReference type="PROSITE" id="PS50932">
    <property type="entry name" value="HTH_LACI_2"/>
    <property type="match status" value="1"/>
</dbReference>
<keyword evidence="1" id="KW-0805">Transcription regulation</keyword>
<dbReference type="Pfam" id="PF00356">
    <property type="entry name" value="LacI"/>
    <property type="match status" value="1"/>
</dbReference>
<dbReference type="GO" id="GO:0000976">
    <property type="term" value="F:transcription cis-regulatory region binding"/>
    <property type="evidence" value="ECO:0007669"/>
    <property type="project" value="TreeGrafter"/>
</dbReference>
<dbReference type="Gene3D" id="3.40.50.2300">
    <property type="match status" value="2"/>
</dbReference>
<dbReference type="PANTHER" id="PTHR30146">
    <property type="entry name" value="LACI-RELATED TRANSCRIPTIONAL REPRESSOR"/>
    <property type="match status" value="1"/>
</dbReference>
<organism evidence="5 6">
    <name type="scientific">Verminephrobacter eiseniae (strain EF01-2)</name>
    <dbReference type="NCBI Taxonomy" id="391735"/>
    <lineage>
        <taxon>Bacteria</taxon>
        <taxon>Pseudomonadati</taxon>
        <taxon>Pseudomonadota</taxon>
        <taxon>Betaproteobacteria</taxon>
        <taxon>Burkholderiales</taxon>
        <taxon>Comamonadaceae</taxon>
        <taxon>Verminephrobacter</taxon>
    </lineage>
</organism>
<accession>A1WRF7</accession>
<evidence type="ECO:0000313" key="6">
    <source>
        <dbReference type="Proteomes" id="UP000000374"/>
    </source>
</evidence>
<evidence type="ECO:0000256" key="3">
    <source>
        <dbReference type="ARBA" id="ARBA00023163"/>
    </source>
</evidence>
<dbReference type="CDD" id="cd06278">
    <property type="entry name" value="PBP1_LacI-like"/>
    <property type="match status" value="1"/>
</dbReference>
<dbReference type="InterPro" id="IPR046335">
    <property type="entry name" value="LacI/GalR-like_sensor"/>
</dbReference>
<keyword evidence="6" id="KW-1185">Reference proteome</keyword>
<dbReference type="Proteomes" id="UP000000374">
    <property type="component" value="Chromosome"/>
</dbReference>
<feature type="domain" description="HTH lacI-type" evidence="4">
    <location>
        <begin position="16"/>
        <end position="70"/>
    </location>
</feature>
<dbReference type="InterPro" id="IPR000843">
    <property type="entry name" value="HTH_LacI"/>
</dbReference>
<name>A1WRF7_VEREI</name>
<proteinExistence type="predicted"/>
<dbReference type="AlphaFoldDB" id="A1WRF7"/>
<evidence type="ECO:0000313" key="5">
    <source>
        <dbReference type="EMBL" id="ABM60214.1"/>
    </source>
</evidence>
<sequence>MQAPLEAMVFDRLKSVTSQDVAHAAGVSQATVSRVFAKRGNVQPITAEQVRRVAGELGYRPNVMARAMRTSRTGTVGIVVSRLGNPLYPLMLQTLGPKMVDAGLRMVVWSVDESDETCAIDAIKERSVDGVLMMTATAESSALREVVKSGLPVVLINRVVDGLPLDQVESDNRAGGTCVAHYFAATGRRRIALIGGPQAPSTIRNRDLGFRDQLAALGAPLKKQLTAYVENFSYAAGFAAAMRLLELATPPDAIFCANDVLALGARDAARRRGVRVPEDLWLVGYDDIDMAAWDAFDLTTIRQPINEMCQIATDLLVARIGGSTKTPGKTVVPNDLIIRGSTGRHPFPALG</sequence>
<dbReference type="eggNOG" id="COG1609">
    <property type="taxonomic scope" value="Bacteria"/>
</dbReference>
<dbReference type="CDD" id="cd01392">
    <property type="entry name" value="HTH_LacI"/>
    <property type="match status" value="1"/>
</dbReference>
<dbReference type="EMBL" id="CP000542">
    <property type="protein sequence ID" value="ABM60214.1"/>
    <property type="molecule type" value="Genomic_DNA"/>
</dbReference>
<keyword evidence="2" id="KW-0238">DNA-binding</keyword>